<keyword evidence="2" id="KW-1185">Reference proteome</keyword>
<protein>
    <submittedName>
        <fullName evidence="1">Uncharacterized protein</fullName>
    </submittedName>
</protein>
<evidence type="ECO:0000313" key="1">
    <source>
        <dbReference type="EMBL" id="KAJ9071280.1"/>
    </source>
</evidence>
<proteinExistence type="predicted"/>
<dbReference type="EMBL" id="QTSX02003333">
    <property type="protein sequence ID" value="KAJ9071280.1"/>
    <property type="molecule type" value="Genomic_DNA"/>
</dbReference>
<accession>A0ACC2T9V9</accession>
<reference evidence="1" key="1">
    <citation type="submission" date="2022-04" db="EMBL/GenBank/DDBJ databases">
        <title>Genome of the entomopathogenic fungus Entomophthora muscae.</title>
        <authorList>
            <person name="Elya C."/>
            <person name="Lovett B.R."/>
            <person name="Lee E."/>
            <person name="Macias A.M."/>
            <person name="Hajek A.E."/>
            <person name="De Bivort B.L."/>
            <person name="Kasson M.T."/>
            <person name="De Fine Licht H.H."/>
            <person name="Stajich J.E."/>
        </authorList>
    </citation>
    <scope>NUCLEOTIDE SEQUENCE</scope>
    <source>
        <strain evidence="1">Berkeley</strain>
    </source>
</reference>
<gene>
    <name evidence="1" type="ORF">DSO57_1038480</name>
</gene>
<organism evidence="1 2">
    <name type="scientific">Entomophthora muscae</name>
    <dbReference type="NCBI Taxonomy" id="34485"/>
    <lineage>
        <taxon>Eukaryota</taxon>
        <taxon>Fungi</taxon>
        <taxon>Fungi incertae sedis</taxon>
        <taxon>Zoopagomycota</taxon>
        <taxon>Entomophthoromycotina</taxon>
        <taxon>Entomophthoromycetes</taxon>
        <taxon>Entomophthorales</taxon>
        <taxon>Entomophthoraceae</taxon>
        <taxon>Entomophthora</taxon>
    </lineage>
</organism>
<comment type="caution">
    <text evidence="1">The sequence shown here is derived from an EMBL/GenBank/DDBJ whole genome shotgun (WGS) entry which is preliminary data.</text>
</comment>
<evidence type="ECO:0000313" key="2">
    <source>
        <dbReference type="Proteomes" id="UP001165960"/>
    </source>
</evidence>
<dbReference type="Proteomes" id="UP001165960">
    <property type="component" value="Unassembled WGS sequence"/>
</dbReference>
<sequence length="113" mass="12866">MEEANVPSDKPTLVWKYRPGLAQPCCNVLECDNSNTVRKASNSWPSRTFYPLIHALIISPNKAEDMLDVPVMISKDRLQDRLTNETRDASKQNTFSKRKDCCIESLVTCTVYL</sequence>
<name>A0ACC2T9V9_9FUNG</name>